<evidence type="ECO:0000259" key="10">
    <source>
        <dbReference type="Pfam" id="PF04290"/>
    </source>
</evidence>
<feature type="transmembrane region" description="Helical" evidence="9">
    <location>
        <begin position="21"/>
        <end position="43"/>
    </location>
</feature>
<dbReference type="AlphaFoldDB" id="K2P254"/>
<dbReference type="Pfam" id="PF04290">
    <property type="entry name" value="DctQ"/>
    <property type="match status" value="1"/>
</dbReference>
<keyword evidence="2 9" id="KW-0813">Transport</keyword>
<sequence>MAMMQSLETIDRGLNKTVAAIVGLLLALAATAVFLQIVVRFVLPPLGFVVSAPWTEESARFLMTWAVFLGSAVLCRRAGLIAVTSLPSALPPAFGRLLLIASSLCTAFFFGVLAVVGWKWALNSLGESATVLRIPMAVVYASMPVGSVLAIFNLALFINSLVRAGEGEVSRILAPSAAD</sequence>
<evidence type="ECO:0000256" key="9">
    <source>
        <dbReference type="RuleBase" id="RU369079"/>
    </source>
</evidence>
<evidence type="ECO:0000256" key="7">
    <source>
        <dbReference type="ARBA" id="ARBA00023136"/>
    </source>
</evidence>
<dbReference type="PATRIC" id="fig|1231190.3.peg.110"/>
<gene>
    <name evidence="11" type="ORF">NA8A_00515</name>
</gene>
<keyword evidence="5 9" id="KW-0812">Transmembrane</keyword>
<evidence type="ECO:0000256" key="6">
    <source>
        <dbReference type="ARBA" id="ARBA00022989"/>
    </source>
</evidence>
<organism evidence="11 12">
    <name type="scientific">Nitratireductor indicus C115</name>
    <dbReference type="NCBI Taxonomy" id="1231190"/>
    <lineage>
        <taxon>Bacteria</taxon>
        <taxon>Pseudomonadati</taxon>
        <taxon>Pseudomonadota</taxon>
        <taxon>Alphaproteobacteria</taxon>
        <taxon>Hyphomicrobiales</taxon>
        <taxon>Phyllobacteriaceae</taxon>
        <taxon>Nitratireductor</taxon>
    </lineage>
</organism>
<name>K2P254_9HYPH</name>
<dbReference type="PANTHER" id="PTHR35011:SF2">
    <property type="entry name" value="2,3-DIKETO-L-GULONATE TRAP TRANSPORTER SMALL PERMEASE PROTEIN YIAM"/>
    <property type="match status" value="1"/>
</dbReference>
<dbReference type="GO" id="GO:0005886">
    <property type="term" value="C:plasma membrane"/>
    <property type="evidence" value="ECO:0007669"/>
    <property type="project" value="UniProtKB-SubCell"/>
</dbReference>
<protein>
    <recommendedName>
        <fullName evidence="9">TRAP transporter small permease protein</fullName>
    </recommendedName>
</protein>
<accession>K2P254</accession>
<dbReference type="GO" id="GO:0022857">
    <property type="term" value="F:transmembrane transporter activity"/>
    <property type="evidence" value="ECO:0007669"/>
    <property type="project" value="UniProtKB-UniRule"/>
</dbReference>
<dbReference type="STRING" id="721133.SAMN05216176_102102"/>
<comment type="function">
    <text evidence="9">Part of the tripartite ATP-independent periplasmic (TRAP) transport system.</text>
</comment>
<dbReference type="OrthoDB" id="7843639at2"/>
<evidence type="ECO:0000256" key="5">
    <source>
        <dbReference type="ARBA" id="ARBA00022692"/>
    </source>
</evidence>
<feature type="transmembrane region" description="Helical" evidence="9">
    <location>
        <begin position="97"/>
        <end position="118"/>
    </location>
</feature>
<comment type="subunit">
    <text evidence="9">The complex comprises the extracytoplasmic solute receptor protein and the two transmembrane proteins.</text>
</comment>
<evidence type="ECO:0000256" key="4">
    <source>
        <dbReference type="ARBA" id="ARBA00022519"/>
    </source>
</evidence>
<dbReference type="PANTHER" id="PTHR35011">
    <property type="entry name" value="2,3-DIKETO-L-GULONATE TRAP TRANSPORTER SMALL PERMEASE PROTEIN YIAM"/>
    <property type="match status" value="1"/>
</dbReference>
<dbReference type="eggNOG" id="COG3090">
    <property type="taxonomic scope" value="Bacteria"/>
</dbReference>
<feature type="transmembrane region" description="Helical" evidence="9">
    <location>
        <begin position="138"/>
        <end position="162"/>
    </location>
</feature>
<keyword evidence="3" id="KW-1003">Cell membrane</keyword>
<keyword evidence="7 9" id="KW-0472">Membrane</keyword>
<feature type="transmembrane region" description="Helical" evidence="9">
    <location>
        <begin position="63"/>
        <end position="85"/>
    </location>
</feature>
<comment type="similarity">
    <text evidence="8 9">Belongs to the TRAP transporter small permease family.</text>
</comment>
<evidence type="ECO:0000256" key="2">
    <source>
        <dbReference type="ARBA" id="ARBA00022448"/>
    </source>
</evidence>
<dbReference type="Proteomes" id="UP000007374">
    <property type="component" value="Unassembled WGS sequence"/>
</dbReference>
<reference evidence="11 12" key="1">
    <citation type="journal article" date="2012" name="J. Bacteriol.">
        <title>Genome Sequence of Nitratireductor indicus Type Strain C115.</title>
        <authorList>
            <person name="Lai Q."/>
            <person name="Li G."/>
            <person name="Yu Z."/>
            <person name="Shao Z."/>
        </authorList>
    </citation>
    <scope>NUCLEOTIDE SEQUENCE [LARGE SCALE GENOMIC DNA]</scope>
    <source>
        <strain evidence="11 12">C115</strain>
    </source>
</reference>
<dbReference type="InterPro" id="IPR007387">
    <property type="entry name" value="TRAP_DctQ"/>
</dbReference>
<comment type="subcellular location">
    <subcellularLocation>
        <location evidence="1 9">Cell inner membrane</location>
        <topology evidence="1 9">Multi-pass membrane protein</topology>
    </subcellularLocation>
</comment>
<proteinExistence type="inferred from homology"/>
<keyword evidence="4 9" id="KW-0997">Cell inner membrane</keyword>
<evidence type="ECO:0000256" key="8">
    <source>
        <dbReference type="ARBA" id="ARBA00038436"/>
    </source>
</evidence>
<evidence type="ECO:0000256" key="3">
    <source>
        <dbReference type="ARBA" id="ARBA00022475"/>
    </source>
</evidence>
<evidence type="ECO:0000313" key="11">
    <source>
        <dbReference type="EMBL" id="EKF44179.1"/>
    </source>
</evidence>
<evidence type="ECO:0000313" key="12">
    <source>
        <dbReference type="Proteomes" id="UP000007374"/>
    </source>
</evidence>
<dbReference type="RefSeq" id="WP_009449257.1">
    <property type="nucleotide sequence ID" value="NZ_AMSI01000001.1"/>
</dbReference>
<keyword evidence="12" id="KW-1185">Reference proteome</keyword>
<dbReference type="InterPro" id="IPR055348">
    <property type="entry name" value="DctQ"/>
</dbReference>
<keyword evidence="6 9" id="KW-1133">Transmembrane helix</keyword>
<dbReference type="GO" id="GO:0015740">
    <property type="term" value="P:C4-dicarboxylate transport"/>
    <property type="evidence" value="ECO:0007669"/>
    <property type="project" value="TreeGrafter"/>
</dbReference>
<feature type="domain" description="Tripartite ATP-independent periplasmic transporters DctQ component" evidence="10">
    <location>
        <begin position="32"/>
        <end position="160"/>
    </location>
</feature>
<dbReference type="EMBL" id="AMSI01000001">
    <property type="protein sequence ID" value="EKF44179.1"/>
    <property type="molecule type" value="Genomic_DNA"/>
</dbReference>
<comment type="caution">
    <text evidence="11">The sequence shown here is derived from an EMBL/GenBank/DDBJ whole genome shotgun (WGS) entry which is preliminary data.</text>
</comment>
<evidence type="ECO:0000256" key="1">
    <source>
        <dbReference type="ARBA" id="ARBA00004429"/>
    </source>
</evidence>